<keyword evidence="4 7" id="KW-0812">Transmembrane</keyword>
<feature type="transmembrane region" description="Helical" evidence="7">
    <location>
        <begin position="125"/>
        <end position="142"/>
    </location>
</feature>
<feature type="transmembrane region" description="Helical" evidence="7">
    <location>
        <begin position="74"/>
        <end position="94"/>
    </location>
</feature>
<gene>
    <name evidence="8" type="ORF">BWR18_17580</name>
</gene>
<evidence type="ECO:0000256" key="7">
    <source>
        <dbReference type="SAM" id="Phobius"/>
    </source>
</evidence>
<evidence type="ECO:0000256" key="1">
    <source>
        <dbReference type="ARBA" id="ARBA00004651"/>
    </source>
</evidence>
<dbReference type="PANTHER" id="PTHR30065">
    <property type="entry name" value="FLAGELLAR BIOSYNTHETIC PROTEIN FLIR"/>
    <property type="match status" value="1"/>
</dbReference>
<feature type="transmembrane region" description="Helical" evidence="7">
    <location>
        <begin position="15"/>
        <end position="35"/>
    </location>
</feature>
<keyword evidence="3" id="KW-1003">Cell membrane</keyword>
<dbReference type="Proteomes" id="UP000186336">
    <property type="component" value="Chromosome"/>
</dbReference>
<evidence type="ECO:0000313" key="9">
    <source>
        <dbReference type="Proteomes" id="UP000186336"/>
    </source>
</evidence>
<dbReference type="RefSeq" id="WP_076629723.1">
    <property type="nucleotide sequence ID" value="NZ_CP019312.1"/>
</dbReference>
<dbReference type="KEGG" id="tom:BWR18_17580"/>
<dbReference type="InterPro" id="IPR002010">
    <property type="entry name" value="T3SS_IM_R"/>
</dbReference>
<evidence type="ECO:0000256" key="5">
    <source>
        <dbReference type="ARBA" id="ARBA00022989"/>
    </source>
</evidence>
<evidence type="ECO:0000256" key="2">
    <source>
        <dbReference type="ARBA" id="ARBA00009772"/>
    </source>
</evidence>
<protein>
    <submittedName>
        <fullName evidence="8">Flagellar biosynthesis protein FliR</fullName>
    </submittedName>
</protein>
<dbReference type="OrthoDB" id="9779817at2"/>
<name>A0A1P8MZG1_9RHOB</name>
<dbReference type="GO" id="GO:0006605">
    <property type="term" value="P:protein targeting"/>
    <property type="evidence" value="ECO:0007669"/>
    <property type="project" value="InterPro"/>
</dbReference>
<evidence type="ECO:0000256" key="3">
    <source>
        <dbReference type="ARBA" id="ARBA00022475"/>
    </source>
</evidence>
<proteinExistence type="inferred from homology"/>
<feature type="transmembrane region" description="Helical" evidence="7">
    <location>
        <begin position="211"/>
        <end position="241"/>
    </location>
</feature>
<keyword evidence="8" id="KW-0969">Cilium</keyword>
<accession>A0A1P8MZG1</accession>
<keyword evidence="8" id="KW-0966">Cell projection</keyword>
<dbReference type="AlphaFoldDB" id="A0A1P8MZG1"/>
<keyword evidence="5 7" id="KW-1133">Transmembrane helix</keyword>
<comment type="similarity">
    <text evidence="2">Belongs to the FliR/MopE/SpaR family.</text>
</comment>
<dbReference type="PRINTS" id="PR00953">
    <property type="entry name" value="TYPE3IMRPROT"/>
</dbReference>
<dbReference type="GO" id="GO:0005886">
    <property type="term" value="C:plasma membrane"/>
    <property type="evidence" value="ECO:0007669"/>
    <property type="project" value="UniProtKB-SubCell"/>
</dbReference>
<feature type="transmembrane region" description="Helical" evidence="7">
    <location>
        <begin position="47"/>
        <end position="68"/>
    </location>
</feature>
<keyword evidence="6 7" id="KW-0472">Membrane</keyword>
<feature type="transmembrane region" description="Helical" evidence="7">
    <location>
        <begin position="177"/>
        <end position="199"/>
    </location>
</feature>
<evidence type="ECO:0000313" key="8">
    <source>
        <dbReference type="EMBL" id="APX13289.1"/>
    </source>
</evidence>
<reference evidence="8 9" key="1">
    <citation type="submission" date="2017-01" db="EMBL/GenBank/DDBJ databases">
        <title>Complete genome of Tateyamaria omphalii DOK1-4 isolated from seawater in Dokdo.</title>
        <authorList>
            <person name="Kim J.H."/>
            <person name="Chi W.-J."/>
        </authorList>
    </citation>
    <scope>NUCLEOTIDE SEQUENCE [LARGE SCALE GENOMIC DNA]</scope>
    <source>
        <strain evidence="8 9">DOK1-4</strain>
    </source>
</reference>
<comment type="subcellular location">
    <subcellularLocation>
        <location evidence="1">Cell membrane</location>
        <topology evidence="1">Multi-pass membrane protein</topology>
    </subcellularLocation>
</comment>
<organism evidence="8 9">
    <name type="scientific">Tateyamaria omphalii</name>
    <dbReference type="NCBI Taxonomy" id="299262"/>
    <lineage>
        <taxon>Bacteria</taxon>
        <taxon>Pseudomonadati</taxon>
        <taxon>Pseudomonadota</taxon>
        <taxon>Alphaproteobacteria</taxon>
        <taxon>Rhodobacterales</taxon>
        <taxon>Roseobacteraceae</taxon>
        <taxon>Tateyamaria</taxon>
    </lineage>
</organism>
<keyword evidence="9" id="KW-1185">Reference proteome</keyword>
<evidence type="ECO:0000256" key="6">
    <source>
        <dbReference type="ARBA" id="ARBA00023136"/>
    </source>
</evidence>
<dbReference type="Pfam" id="PF01311">
    <property type="entry name" value="Bac_export_1"/>
    <property type="match status" value="1"/>
</dbReference>
<dbReference type="EMBL" id="CP019312">
    <property type="protein sequence ID" value="APX13289.1"/>
    <property type="molecule type" value="Genomic_DNA"/>
</dbReference>
<evidence type="ECO:0000256" key="4">
    <source>
        <dbReference type="ARBA" id="ARBA00022692"/>
    </source>
</evidence>
<dbReference type="STRING" id="299262.BWR18_17580"/>
<dbReference type="PANTHER" id="PTHR30065:SF1">
    <property type="entry name" value="SURFACE PRESENTATION OF ANTIGENS PROTEIN SPAR"/>
    <property type="match status" value="1"/>
</dbReference>
<keyword evidence="8" id="KW-0282">Flagellum</keyword>
<sequence>MNAAAELLGIVQTQLWLGFVVFLRVGATVSLLPGFGEQSVPMRIKLIVALAFTLIVAPAIGADLPAFSIDTLSILVFTETLAGLLIGLGIRLFVLALQTAGAIAAQSTSLSQILGGAAIEPLPAMGYVLTVGAIALAVMAGLHVKAAQLLIHSYVLLPTGVFALGRDVADWGLGQVAYAFELAFLLSAPFLLMSVLYNLALGVINKAMPQLMVAFVGAPVITLGGLFLLFLAAPVMLSVWLSALDQFMAAPFEAPR</sequence>